<feature type="region of interest" description="Disordered" evidence="1">
    <location>
        <begin position="1"/>
        <end position="41"/>
    </location>
</feature>
<proteinExistence type="predicted"/>
<dbReference type="AlphaFoldDB" id="A0A8T0RUB3"/>
<evidence type="ECO:0000313" key="3">
    <source>
        <dbReference type="Proteomes" id="UP000823388"/>
    </source>
</evidence>
<keyword evidence="3" id="KW-1185">Reference proteome</keyword>
<gene>
    <name evidence="2" type="ORF">PVAP13_5NG398024</name>
</gene>
<sequence>MDRGRTNQFPISPTAPPRAAPARSYAPGSRAAPATPCAAGSCADPATPFAASSCAAPPRTCTACAAPAGPCAAPARLHRRLPASSRGGLCSFDDLLAPPQQKLSPVSNARRSSRHGGFGHQLSLIPPAFVVGEPTSASLPSPISNACSVSYIGC</sequence>
<dbReference type="EMBL" id="CM029046">
    <property type="protein sequence ID" value="KAG2589030.1"/>
    <property type="molecule type" value="Genomic_DNA"/>
</dbReference>
<accession>A0A8T0RUB3</accession>
<comment type="caution">
    <text evidence="2">The sequence shown here is derived from an EMBL/GenBank/DDBJ whole genome shotgun (WGS) entry which is preliminary data.</text>
</comment>
<feature type="compositionally biased region" description="Low complexity" evidence="1">
    <location>
        <begin position="20"/>
        <end position="34"/>
    </location>
</feature>
<name>A0A8T0RUB3_PANVG</name>
<dbReference type="Proteomes" id="UP000823388">
    <property type="component" value="Chromosome 5N"/>
</dbReference>
<reference evidence="2" key="1">
    <citation type="submission" date="2020-05" db="EMBL/GenBank/DDBJ databases">
        <title>WGS assembly of Panicum virgatum.</title>
        <authorList>
            <person name="Lovell J.T."/>
            <person name="Jenkins J."/>
            <person name="Shu S."/>
            <person name="Juenger T.E."/>
            <person name="Schmutz J."/>
        </authorList>
    </citation>
    <scope>NUCLEOTIDE SEQUENCE</scope>
    <source>
        <strain evidence="2">AP13</strain>
    </source>
</reference>
<protein>
    <submittedName>
        <fullName evidence="2">Uncharacterized protein</fullName>
    </submittedName>
</protein>
<evidence type="ECO:0000313" key="2">
    <source>
        <dbReference type="EMBL" id="KAG2589030.1"/>
    </source>
</evidence>
<evidence type="ECO:0000256" key="1">
    <source>
        <dbReference type="SAM" id="MobiDB-lite"/>
    </source>
</evidence>
<organism evidence="2 3">
    <name type="scientific">Panicum virgatum</name>
    <name type="common">Blackwell switchgrass</name>
    <dbReference type="NCBI Taxonomy" id="38727"/>
    <lineage>
        <taxon>Eukaryota</taxon>
        <taxon>Viridiplantae</taxon>
        <taxon>Streptophyta</taxon>
        <taxon>Embryophyta</taxon>
        <taxon>Tracheophyta</taxon>
        <taxon>Spermatophyta</taxon>
        <taxon>Magnoliopsida</taxon>
        <taxon>Liliopsida</taxon>
        <taxon>Poales</taxon>
        <taxon>Poaceae</taxon>
        <taxon>PACMAD clade</taxon>
        <taxon>Panicoideae</taxon>
        <taxon>Panicodae</taxon>
        <taxon>Paniceae</taxon>
        <taxon>Panicinae</taxon>
        <taxon>Panicum</taxon>
        <taxon>Panicum sect. Hiantes</taxon>
    </lineage>
</organism>